<protein>
    <submittedName>
        <fullName evidence="1">Uncharacterized protein</fullName>
    </submittedName>
</protein>
<evidence type="ECO:0000313" key="2">
    <source>
        <dbReference type="Proteomes" id="UP001244490"/>
    </source>
</evidence>
<comment type="caution">
    <text evidence="1">The sequence shown here is derived from an EMBL/GenBank/DDBJ whole genome shotgun (WGS) entry which is preliminary data.</text>
</comment>
<dbReference type="EMBL" id="JAUUIA010000982">
    <property type="protein sequence ID" value="MDP0971613.1"/>
    <property type="molecule type" value="Genomic_DNA"/>
</dbReference>
<proteinExistence type="predicted"/>
<organism evidence="1 2">
    <name type="scientific">Klebsiella pneumoniae</name>
    <dbReference type="NCBI Taxonomy" id="573"/>
    <lineage>
        <taxon>Bacteria</taxon>
        <taxon>Pseudomonadati</taxon>
        <taxon>Pseudomonadota</taxon>
        <taxon>Gammaproteobacteria</taxon>
        <taxon>Enterobacterales</taxon>
        <taxon>Enterobacteriaceae</taxon>
        <taxon>Klebsiella/Raoultella group</taxon>
        <taxon>Klebsiella</taxon>
        <taxon>Klebsiella pneumoniae complex</taxon>
    </lineage>
</organism>
<dbReference type="AlphaFoldDB" id="A0AAW8AK41"/>
<name>A0AAW8AK41_KLEPN</name>
<gene>
    <name evidence="1" type="ORF">Q6294_32235</name>
</gene>
<accession>A0AAW8AK41</accession>
<evidence type="ECO:0000313" key="1">
    <source>
        <dbReference type="EMBL" id="MDP0971613.1"/>
    </source>
</evidence>
<reference evidence="1" key="1">
    <citation type="submission" date="2023-07" db="EMBL/GenBank/DDBJ databases">
        <authorList>
            <person name="Peng Z."/>
        </authorList>
    </citation>
    <scope>NUCLEOTIDE SEQUENCE</scope>
    <source>
        <strain evidence="1">KP219</strain>
    </source>
</reference>
<sequence>APNTEDSTLSRLDAFADIAGIRNVPPPQLSDSERTYLAGFLSGLQSSSTTLGVPVMPDSAPLAKASRLWLDGLLGGLFSRAQN</sequence>
<dbReference type="RefSeq" id="WP_305202654.1">
    <property type="nucleotide sequence ID" value="NZ_JAUUIA010000982.1"/>
</dbReference>
<feature type="non-terminal residue" evidence="1">
    <location>
        <position position="1"/>
    </location>
</feature>
<dbReference type="Proteomes" id="UP001244490">
    <property type="component" value="Unassembled WGS sequence"/>
</dbReference>
<feature type="non-terminal residue" evidence="1">
    <location>
        <position position="83"/>
    </location>
</feature>